<protein>
    <recommendedName>
        <fullName evidence="2">SAM domain-containing protein</fullName>
    </recommendedName>
</protein>
<dbReference type="EnsemblProtists" id="EKX47961">
    <property type="protein sequence ID" value="EKX47961"/>
    <property type="gene ID" value="GUITHDRAFT_136934"/>
</dbReference>
<dbReference type="PROSITE" id="PS50105">
    <property type="entry name" value="SAM_DOMAIN"/>
    <property type="match status" value="1"/>
</dbReference>
<feature type="domain" description="SAM" evidence="2">
    <location>
        <begin position="143"/>
        <end position="206"/>
    </location>
</feature>
<dbReference type="HOGENOM" id="CLU_1226803_0_0_1"/>
<reference evidence="3 5" key="1">
    <citation type="journal article" date="2012" name="Nature">
        <title>Algal genomes reveal evolutionary mosaicism and the fate of nucleomorphs.</title>
        <authorList>
            <consortium name="DOE Joint Genome Institute"/>
            <person name="Curtis B.A."/>
            <person name="Tanifuji G."/>
            <person name="Burki F."/>
            <person name="Gruber A."/>
            <person name="Irimia M."/>
            <person name="Maruyama S."/>
            <person name="Arias M.C."/>
            <person name="Ball S.G."/>
            <person name="Gile G.H."/>
            <person name="Hirakawa Y."/>
            <person name="Hopkins J.F."/>
            <person name="Kuo A."/>
            <person name="Rensing S.A."/>
            <person name="Schmutz J."/>
            <person name="Symeonidi A."/>
            <person name="Elias M."/>
            <person name="Eveleigh R.J."/>
            <person name="Herman E.K."/>
            <person name="Klute M.J."/>
            <person name="Nakayama T."/>
            <person name="Obornik M."/>
            <person name="Reyes-Prieto A."/>
            <person name="Armbrust E.V."/>
            <person name="Aves S.J."/>
            <person name="Beiko R.G."/>
            <person name="Coutinho P."/>
            <person name="Dacks J.B."/>
            <person name="Durnford D.G."/>
            <person name="Fast N.M."/>
            <person name="Green B.R."/>
            <person name="Grisdale C.J."/>
            <person name="Hempel F."/>
            <person name="Henrissat B."/>
            <person name="Hoppner M.P."/>
            <person name="Ishida K."/>
            <person name="Kim E."/>
            <person name="Koreny L."/>
            <person name="Kroth P.G."/>
            <person name="Liu Y."/>
            <person name="Malik S.B."/>
            <person name="Maier U.G."/>
            <person name="McRose D."/>
            <person name="Mock T."/>
            <person name="Neilson J.A."/>
            <person name="Onodera N.T."/>
            <person name="Poole A.M."/>
            <person name="Pritham E.J."/>
            <person name="Richards T.A."/>
            <person name="Rocap G."/>
            <person name="Roy S.W."/>
            <person name="Sarai C."/>
            <person name="Schaack S."/>
            <person name="Shirato S."/>
            <person name="Slamovits C.H."/>
            <person name="Spencer D.F."/>
            <person name="Suzuki S."/>
            <person name="Worden A.Z."/>
            <person name="Zauner S."/>
            <person name="Barry K."/>
            <person name="Bell C."/>
            <person name="Bharti A.K."/>
            <person name="Crow J.A."/>
            <person name="Grimwood J."/>
            <person name="Kramer R."/>
            <person name="Lindquist E."/>
            <person name="Lucas S."/>
            <person name="Salamov A."/>
            <person name="McFadden G.I."/>
            <person name="Lane C.E."/>
            <person name="Keeling P.J."/>
            <person name="Gray M.W."/>
            <person name="Grigoriev I.V."/>
            <person name="Archibald J.M."/>
        </authorList>
    </citation>
    <scope>NUCLEOTIDE SEQUENCE</scope>
    <source>
        <strain evidence="3 5">CCMP2712</strain>
    </source>
</reference>
<dbReference type="RefSeq" id="XP_005834941.1">
    <property type="nucleotide sequence ID" value="XM_005834884.1"/>
</dbReference>
<evidence type="ECO:0000259" key="2">
    <source>
        <dbReference type="PROSITE" id="PS50105"/>
    </source>
</evidence>
<organism evidence="3">
    <name type="scientific">Guillardia theta (strain CCMP2712)</name>
    <name type="common">Cryptophyte</name>
    <dbReference type="NCBI Taxonomy" id="905079"/>
    <lineage>
        <taxon>Eukaryota</taxon>
        <taxon>Cryptophyceae</taxon>
        <taxon>Pyrenomonadales</taxon>
        <taxon>Geminigeraceae</taxon>
        <taxon>Guillardia</taxon>
    </lineage>
</organism>
<dbReference type="InterPro" id="IPR013761">
    <property type="entry name" value="SAM/pointed_sf"/>
</dbReference>
<gene>
    <name evidence="3" type="ORF">GUITHDRAFT_136934</name>
</gene>
<sequence length="226" mass="26004">MSPPEAKRSWQMDELEQFVGDKEKPDGNPGCWPARWETRRKATGFKGTQKKYICTHGMGHAYDKPCCKWEMVCEYVSEVEGEVAGWVVLRVMPEHNHDLDESCNLEEKRMRKQRKIANNFLFSMMHNEPYQPVGGSRAREEEASRKKIQSWLKELGLEELLPKFEEEKIDVEALAAMNEQELKEVGVERIGDRAKLRSRAQRTVCSSTNPSLALLASMQARMGQDV</sequence>
<evidence type="ECO:0000313" key="4">
    <source>
        <dbReference type="EnsemblProtists" id="EKX47961"/>
    </source>
</evidence>
<dbReference type="PaxDb" id="55529-EKX47961"/>
<dbReference type="EMBL" id="JH992987">
    <property type="protein sequence ID" value="EKX47961.1"/>
    <property type="molecule type" value="Genomic_DNA"/>
</dbReference>
<feature type="region of interest" description="Disordered" evidence="1">
    <location>
        <begin position="1"/>
        <end position="29"/>
    </location>
</feature>
<accession>L1JHI8</accession>
<evidence type="ECO:0000256" key="1">
    <source>
        <dbReference type="SAM" id="MobiDB-lite"/>
    </source>
</evidence>
<dbReference type="GeneID" id="17304637"/>
<evidence type="ECO:0000313" key="5">
    <source>
        <dbReference type="Proteomes" id="UP000011087"/>
    </source>
</evidence>
<dbReference type="AlphaFoldDB" id="L1JHI8"/>
<dbReference type="Pfam" id="PF00536">
    <property type="entry name" value="SAM_1"/>
    <property type="match status" value="1"/>
</dbReference>
<name>L1JHI8_GUITC</name>
<feature type="compositionally biased region" description="Basic and acidic residues" evidence="1">
    <location>
        <begin position="1"/>
        <end position="11"/>
    </location>
</feature>
<reference evidence="4" key="3">
    <citation type="submission" date="2016-03" db="UniProtKB">
        <authorList>
            <consortium name="EnsemblProtists"/>
        </authorList>
    </citation>
    <scope>IDENTIFICATION</scope>
</reference>
<evidence type="ECO:0000313" key="3">
    <source>
        <dbReference type="EMBL" id="EKX47961.1"/>
    </source>
</evidence>
<reference evidence="5" key="2">
    <citation type="submission" date="2012-11" db="EMBL/GenBank/DDBJ databases">
        <authorList>
            <person name="Kuo A."/>
            <person name="Curtis B.A."/>
            <person name="Tanifuji G."/>
            <person name="Burki F."/>
            <person name="Gruber A."/>
            <person name="Irimia M."/>
            <person name="Maruyama S."/>
            <person name="Arias M.C."/>
            <person name="Ball S.G."/>
            <person name="Gile G.H."/>
            <person name="Hirakawa Y."/>
            <person name="Hopkins J.F."/>
            <person name="Rensing S.A."/>
            <person name="Schmutz J."/>
            <person name="Symeonidi A."/>
            <person name="Elias M."/>
            <person name="Eveleigh R.J."/>
            <person name="Herman E.K."/>
            <person name="Klute M.J."/>
            <person name="Nakayama T."/>
            <person name="Obornik M."/>
            <person name="Reyes-Prieto A."/>
            <person name="Armbrust E.V."/>
            <person name="Aves S.J."/>
            <person name="Beiko R.G."/>
            <person name="Coutinho P."/>
            <person name="Dacks J.B."/>
            <person name="Durnford D.G."/>
            <person name="Fast N.M."/>
            <person name="Green B.R."/>
            <person name="Grisdale C."/>
            <person name="Hempe F."/>
            <person name="Henrissat B."/>
            <person name="Hoppner M.P."/>
            <person name="Ishida K.-I."/>
            <person name="Kim E."/>
            <person name="Koreny L."/>
            <person name="Kroth P.G."/>
            <person name="Liu Y."/>
            <person name="Malik S.-B."/>
            <person name="Maier U.G."/>
            <person name="McRose D."/>
            <person name="Mock T."/>
            <person name="Neilson J.A."/>
            <person name="Onodera N.T."/>
            <person name="Poole A.M."/>
            <person name="Pritham E.J."/>
            <person name="Richards T.A."/>
            <person name="Rocap G."/>
            <person name="Roy S.W."/>
            <person name="Sarai C."/>
            <person name="Schaack S."/>
            <person name="Shirato S."/>
            <person name="Slamovits C.H."/>
            <person name="Spencer D.F."/>
            <person name="Suzuki S."/>
            <person name="Worden A.Z."/>
            <person name="Zauner S."/>
            <person name="Barry K."/>
            <person name="Bell C."/>
            <person name="Bharti A.K."/>
            <person name="Crow J.A."/>
            <person name="Grimwood J."/>
            <person name="Kramer R."/>
            <person name="Lindquist E."/>
            <person name="Lucas S."/>
            <person name="Salamov A."/>
            <person name="McFadden G.I."/>
            <person name="Lane C.E."/>
            <person name="Keeling P.J."/>
            <person name="Gray M.W."/>
            <person name="Grigoriev I.V."/>
            <person name="Archibald J.M."/>
        </authorList>
    </citation>
    <scope>NUCLEOTIDE SEQUENCE</scope>
    <source>
        <strain evidence="5">CCMP2712</strain>
    </source>
</reference>
<dbReference type="SMART" id="SM00454">
    <property type="entry name" value="SAM"/>
    <property type="match status" value="1"/>
</dbReference>
<dbReference type="InterPro" id="IPR001660">
    <property type="entry name" value="SAM"/>
</dbReference>
<dbReference type="Gene3D" id="1.10.150.50">
    <property type="entry name" value="Transcription Factor, Ets-1"/>
    <property type="match status" value="1"/>
</dbReference>
<keyword evidence="5" id="KW-1185">Reference proteome</keyword>
<dbReference type="KEGG" id="gtt:GUITHDRAFT_136934"/>
<dbReference type="SUPFAM" id="SSF47769">
    <property type="entry name" value="SAM/Pointed domain"/>
    <property type="match status" value="1"/>
</dbReference>
<dbReference type="STRING" id="905079.L1JHI8"/>
<dbReference type="Proteomes" id="UP000011087">
    <property type="component" value="Unassembled WGS sequence"/>
</dbReference>
<proteinExistence type="predicted"/>